<evidence type="ECO:0000256" key="1">
    <source>
        <dbReference type="SAM" id="Phobius"/>
    </source>
</evidence>
<keyword evidence="1" id="KW-0812">Transmembrane</keyword>
<feature type="transmembrane region" description="Helical" evidence="1">
    <location>
        <begin position="38"/>
        <end position="62"/>
    </location>
</feature>
<protein>
    <submittedName>
        <fullName evidence="2">Uncharacterized protein</fullName>
    </submittedName>
</protein>
<sequence>MILLISANIFKTIFVINLIALITGVVLARSGYIKTARVLSYISFAGIFICIIYMIVIMTPFFRL</sequence>
<dbReference type="STRING" id="1121485.GCA_000426485_00431"/>
<proteinExistence type="predicted"/>
<evidence type="ECO:0000313" key="2">
    <source>
        <dbReference type="EMBL" id="TFD96015.1"/>
    </source>
</evidence>
<reference evidence="2 3" key="1">
    <citation type="submission" date="2019-03" db="EMBL/GenBank/DDBJ databases">
        <title>San Antonio Military Medical Center submission to MRSN (WRAIR), pending publication.</title>
        <authorList>
            <person name="Blyth D.M."/>
            <person name="Mccarthy S.L."/>
            <person name="Schall S.E."/>
            <person name="Stam J.A."/>
            <person name="Ong A.C."/>
            <person name="Mcgann P.T."/>
        </authorList>
    </citation>
    <scope>NUCLEOTIDE SEQUENCE [LARGE SCALE GENOMIC DNA]</scope>
    <source>
        <strain evidence="2 3">MRSN571793</strain>
    </source>
</reference>
<feature type="transmembrane region" description="Helical" evidence="1">
    <location>
        <begin position="12"/>
        <end position="32"/>
    </location>
</feature>
<dbReference type="Proteomes" id="UP000297861">
    <property type="component" value="Unassembled WGS sequence"/>
</dbReference>
<dbReference type="EMBL" id="SOML01000006">
    <property type="protein sequence ID" value="TFD96015.1"/>
    <property type="molecule type" value="Genomic_DNA"/>
</dbReference>
<name>A0A4Y8L026_9BACT</name>
<dbReference type="AlphaFoldDB" id="A0A4Y8L026"/>
<keyword evidence="3" id="KW-1185">Reference proteome</keyword>
<keyword evidence="1" id="KW-0472">Membrane</keyword>
<gene>
    <name evidence="2" type="ORF">E2605_10495</name>
</gene>
<comment type="caution">
    <text evidence="2">The sequence shown here is derived from an EMBL/GenBank/DDBJ whole genome shotgun (WGS) entry which is preliminary data.</text>
</comment>
<dbReference type="RefSeq" id="WP_026627714.1">
    <property type="nucleotide sequence ID" value="NZ_AP028867.1"/>
</dbReference>
<evidence type="ECO:0000313" key="3">
    <source>
        <dbReference type="Proteomes" id="UP000297861"/>
    </source>
</evidence>
<accession>A0A4Y8L026</accession>
<keyword evidence="1" id="KW-1133">Transmembrane helix</keyword>
<organism evidence="2 3">
    <name type="scientific">Dysgonomonas capnocytophagoides</name>
    <dbReference type="NCBI Taxonomy" id="45254"/>
    <lineage>
        <taxon>Bacteria</taxon>
        <taxon>Pseudomonadati</taxon>
        <taxon>Bacteroidota</taxon>
        <taxon>Bacteroidia</taxon>
        <taxon>Bacteroidales</taxon>
        <taxon>Dysgonomonadaceae</taxon>
        <taxon>Dysgonomonas</taxon>
    </lineage>
</organism>